<evidence type="ECO:0000313" key="9">
    <source>
        <dbReference type="Proteomes" id="UP001197214"/>
    </source>
</evidence>
<feature type="transmembrane region" description="Helical" evidence="6">
    <location>
        <begin position="187"/>
        <end position="210"/>
    </location>
</feature>
<dbReference type="EMBL" id="JAHWZX010000002">
    <property type="protein sequence ID" value="MBW4329930.1"/>
    <property type="molecule type" value="Genomic_DNA"/>
</dbReference>
<keyword evidence="9" id="KW-1185">Reference proteome</keyword>
<keyword evidence="5 6" id="KW-0472">Membrane</keyword>
<evidence type="ECO:0000256" key="3">
    <source>
        <dbReference type="ARBA" id="ARBA00022692"/>
    </source>
</evidence>
<evidence type="ECO:0000256" key="2">
    <source>
        <dbReference type="ARBA" id="ARBA00022448"/>
    </source>
</evidence>
<feature type="transmembrane region" description="Helical" evidence="6">
    <location>
        <begin position="369"/>
        <end position="386"/>
    </location>
</feature>
<dbReference type="Pfam" id="PF07690">
    <property type="entry name" value="MFS_1"/>
    <property type="match status" value="1"/>
</dbReference>
<name>A0ABS6XIB7_9SPHN</name>
<feature type="transmembrane region" description="Helical" evidence="6">
    <location>
        <begin position="275"/>
        <end position="296"/>
    </location>
</feature>
<dbReference type="RefSeq" id="WP_219237027.1">
    <property type="nucleotide sequence ID" value="NZ_JAHWZX010000002.1"/>
</dbReference>
<dbReference type="PROSITE" id="PS50850">
    <property type="entry name" value="MFS"/>
    <property type="match status" value="1"/>
</dbReference>
<feature type="transmembrane region" description="Helical" evidence="6">
    <location>
        <begin position="333"/>
        <end position="362"/>
    </location>
</feature>
<protein>
    <submittedName>
        <fullName evidence="8">MFS transporter</fullName>
    </submittedName>
</protein>
<dbReference type="InterPro" id="IPR020846">
    <property type="entry name" value="MFS_dom"/>
</dbReference>
<dbReference type="InterPro" id="IPR011701">
    <property type="entry name" value="MFS"/>
</dbReference>
<organism evidence="8 9">
    <name type="scientific">Stakelama flava</name>
    <dbReference type="NCBI Taxonomy" id="2860338"/>
    <lineage>
        <taxon>Bacteria</taxon>
        <taxon>Pseudomonadati</taxon>
        <taxon>Pseudomonadota</taxon>
        <taxon>Alphaproteobacteria</taxon>
        <taxon>Sphingomonadales</taxon>
        <taxon>Sphingomonadaceae</taxon>
        <taxon>Stakelama</taxon>
    </lineage>
</organism>
<dbReference type="Proteomes" id="UP001197214">
    <property type="component" value="Unassembled WGS sequence"/>
</dbReference>
<evidence type="ECO:0000256" key="6">
    <source>
        <dbReference type="SAM" id="Phobius"/>
    </source>
</evidence>
<dbReference type="PANTHER" id="PTHR23505">
    <property type="entry name" value="SPINSTER"/>
    <property type="match status" value="1"/>
</dbReference>
<feature type="transmembrane region" description="Helical" evidence="6">
    <location>
        <begin position="116"/>
        <end position="137"/>
    </location>
</feature>
<evidence type="ECO:0000256" key="1">
    <source>
        <dbReference type="ARBA" id="ARBA00004141"/>
    </source>
</evidence>
<gene>
    <name evidence="8" type="ORF">KY084_03450</name>
</gene>
<dbReference type="InterPro" id="IPR044770">
    <property type="entry name" value="MFS_spinster-like"/>
</dbReference>
<feature type="transmembrane region" description="Helical" evidence="6">
    <location>
        <begin position="22"/>
        <end position="42"/>
    </location>
</feature>
<feature type="transmembrane region" description="Helical" evidence="6">
    <location>
        <begin position="238"/>
        <end position="263"/>
    </location>
</feature>
<feature type="transmembrane region" description="Helical" evidence="6">
    <location>
        <begin position="149"/>
        <end position="175"/>
    </location>
</feature>
<feature type="transmembrane region" description="Helical" evidence="6">
    <location>
        <begin position="308"/>
        <end position="327"/>
    </location>
</feature>
<evidence type="ECO:0000256" key="4">
    <source>
        <dbReference type="ARBA" id="ARBA00022989"/>
    </source>
</evidence>
<feature type="transmembrane region" description="Helical" evidence="6">
    <location>
        <begin position="406"/>
        <end position="429"/>
    </location>
</feature>
<reference evidence="8 9" key="1">
    <citation type="submission" date="2021-07" db="EMBL/GenBank/DDBJ databases">
        <title>Stakelama flava sp. nov., a novel endophytic bacterium isolated from branch of Kandelia candel.</title>
        <authorList>
            <person name="Tuo L."/>
        </authorList>
    </citation>
    <scope>NUCLEOTIDE SEQUENCE [LARGE SCALE GENOMIC DNA]</scope>
    <source>
        <strain evidence="8 9">CBK3Z-3</strain>
    </source>
</reference>
<comment type="subcellular location">
    <subcellularLocation>
        <location evidence="1">Membrane</location>
        <topology evidence="1">Multi-pass membrane protein</topology>
    </subcellularLocation>
</comment>
<sequence>MLNETIDTPPITAVDEARPTRWAWVILLALILMTAGGLRLVLTPLQEAAKHDLHFTDLQIGMLQGFAKGLPIAVFALPVGLAIDHLDRTRVMLFLALCWTSGTILTAFSYSFEALFAARMLVGLGSGSALAVAMSIIADLCAPHRRGRVLLVAGIGAWTGTALAFALGGALFGYFSTHGWSFFPDMAAWRLTTLAFGIFGVAMLIPIAMFREPERHEREQRNNAMLPALKGLLSRWRFLVPLFLGQMAGGMAEGASGIWAAPVLQRQYGLTPDQFGGWMGGMILVSGILGSVLGGVSADWGQNSSRRGGIMIGAVVATAFTIPAAAYPVMPNVAWFGLALGVLLLGCTVAQLVGLTAVTVLIPNEERGVCMAIIGVIGTVVGLGTAPLVAELGTAVLGSEERLPEALALVGVATGVLALAGYVITMLAAPARRAAAA</sequence>
<feature type="transmembrane region" description="Helical" evidence="6">
    <location>
        <begin position="62"/>
        <end position="84"/>
    </location>
</feature>
<feature type="domain" description="Major facilitator superfamily (MFS) profile" evidence="7">
    <location>
        <begin position="23"/>
        <end position="433"/>
    </location>
</feature>
<keyword evidence="2" id="KW-0813">Transport</keyword>
<evidence type="ECO:0000256" key="5">
    <source>
        <dbReference type="ARBA" id="ARBA00023136"/>
    </source>
</evidence>
<accession>A0ABS6XIB7</accession>
<evidence type="ECO:0000313" key="8">
    <source>
        <dbReference type="EMBL" id="MBW4329930.1"/>
    </source>
</evidence>
<keyword evidence="4 6" id="KW-1133">Transmembrane helix</keyword>
<comment type="caution">
    <text evidence="8">The sequence shown here is derived from an EMBL/GenBank/DDBJ whole genome shotgun (WGS) entry which is preliminary data.</text>
</comment>
<feature type="transmembrane region" description="Helical" evidence="6">
    <location>
        <begin position="91"/>
        <end position="110"/>
    </location>
</feature>
<proteinExistence type="predicted"/>
<keyword evidence="3 6" id="KW-0812">Transmembrane</keyword>
<dbReference type="PANTHER" id="PTHR23505:SF79">
    <property type="entry name" value="PROTEIN SPINSTER"/>
    <property type="match status" value="1"/>
</dbReference>
<evidence type="ECO:0000259" key="7">
    <source>
        <dbReference type="PROSITE" id="PS50850"/>
    </source>
</evidence>